<dbReference type="InterPro" id="IPR001173">
    <property type="entry name" value="Glyco_trans_2-like"/>
</dbReference>
<comment type="caution">
    <text evidence="3">The sequence shown here is derived from an EMBL/GenBank/DDBJ whole genome shotgun (WGS) entry which is preliminary data.</text>
</comment>
<dbReference type="RefSeq" id="WP_269254014.1">
    <property type="nucleotide sequence ID" value="NZ_JAKHEY010000006.1"/>
</dbReference>
<dbReference type="PANTHER" id="PTHR43685">
    <property type="entry name" value="GLYCOSYLTRANSFERASE"/>
    <property type="match status" value="1"/>
</dbReference>
<sequence>MKDTPSKAVIMMATYNGEEFLSEQLDSLITQTYKDWELYVSDDSSTDNTIKILQEYRKKEPRIKKILVNKEKHGAYNNYFNVMHYVKYNVSTDFDFYFYCDQDDVWVKDKMEKEIKVISDQKKPALCYSNLELTDSVGNDLNISMCDLTNINLENKYNLFFSGRYIWGTTMAHNRELWDLMFLDKDLNNRFQIAHDSYVGKYAVAFGKCIYLPDKLVLYRRHDNNVSGIPGKYNPIKRMLTKMPEIINNHASIYWEDLYFIKHSPYRNDFLNRLSKCIEKGSFYSWGFLNKFNISTSDSKLSRASIRVILFFKLYKLSKTFQRKII</sequence>
<keyword evidence="4" id="KW-1185">Reference proteome</keyword>
<dbReference type="PANTHER" id="PTHR43685:SF2">
    <property type="entry name" value="GLYCOSYLTRANSFERASE 2-LIKE DOMAIN-CONTAINING PROTEIN"/>
    <property type="match status" value="1"/>
</dbReference>
<evidence type="ECO:0000313" key="4">
    <source>
        <dbReference type="Proteomes" id="UP001211420"/>
    </source>
</evidence>
<evidence type="ECO:0000313" key="3">
    <source>
        <dbReference type="EMBL" id="MCZ9678507.1"/>
    </source>
</evidence>
<evidence type="ECO:0000259" key="1">
    <source>
        <dbReference type="Pfam" id="PF00535"/>
    </source>
</evidence>
<reference evidence="3" key="1">
    <citation type="submission" date="2022-01" db="EMBL/GenBank/DDBJ databases">
        <title>STING isolate genome collection.</title>
        <authorList>
            <person name="France M."/>
            <person name="Rutt L."/>
            <person name="Humphrys M."/>
            <person name="Ravel J."/>
        </authorList>
    </citation>
    <scope>NUCLEOTIDE SEQUENCE</scope>
    <source>
        <strain evidence="3">C0081E5</strain>
    </source>
</reference>
<dbReference type="SUPFAM" id="SSF53448">
    <property type="entry name" value="Nucleotide-diphospho-sugar transferases"/>
    <property type="match status" value="1"/>
</dbReference>
<dbReference type="InterPro" id="IPR050834">
    <property type="entry name" value="Glycosyltransf_2"/>
</dbReference>
<feature type="domain" description="Glycosyltransferase 2-like" evidence="1">
    <location>
        <begin position="10"/>
        <end position="129"/>
    </location>
</feature>
<evidence type="ECO:0000313" key="5">
    <source>
        <dbReference type="Proteomes" id="UP001211566"/>
    </source>
</evidence>
<dbReference type="EMBL" id="JAKHEY010000006">
    <property type="protein sequence ID" value="MCZ9678507.1"/>
    <property type="molecule type" value="Genomic_DNA"/>
</dbReference>
<dbReference type="InterPro" id="IPR029044">
    <property type="entry name" value="Nucleotide-diphossugar_trans"/>
</dbReference>
<name>A0AAW5WZB2_9LACO</name>
<dbReference type="Pfam" id="PF00535">
    <property type="entry name" value="Glycos_transf_2"/>
    <property type="match status" value="1"/>
</dbReference>
<accession>A0AAW5WZB2</accession>
<evidence type="ECO:0000313" key="2">
    <source>
        <dbReference type="EMBL" id="MCZ3622330.1"/>
    </source>
</evidence>
<proteinExistence type="predicted"/>
<dbReference type="Proteomes" id="UP001211566">
    <property type="component" value="Unassembled WGS sequence"/>
</dbReference>
<dbReference type="AlphaFoldDB" id="A0AAW5WZB2"/>
<dbReference type="Proteomes" id="UP001211420">
    <property type="component" value="Unassembled WGS sequence"/>
</dbReference>
<dbReference type="EMBL" id="JAKHPW010000005">
    <property type="protein sequence ID" value="MCZ3622330.1"/>
    <property type="molecule type" value="Genomic_DNA"/>
</dbReference>
<dbReference type="Gene3D" id="3.90.550.10">
    <property type="entry name" value="Spore Coat Polysaccharide Biosynthesis Protein SpsA, Chain A"/>
    <property type="match status" value="1"/>
</dbReference>
<protein>
    <submittedName>
        <fullName evidence="3">Glycosyltransferase family 2 protein</fullName>
    </submittedName>
</protein>
<dbReference type="CDD" id="cd04196">
    <property type="entry name" value="GT_2_like_d"/>
    <property type="match status" value="1"/>
</dbReference>
<organism evidence="3 5">
    <name type="scientific">Lactobacillus mulieris</name>
    <dbReference type="NCBI Taxonomy" id="2508708"/>
    <lineage>
        <taxon>Bacteria</taxon>
        <taxon>Bacillati</taxon>
        <taxon>Bacillota</taxon>
        <taxon>Bacilli</taxon>
        <taxon>Lactobacillales</taxon>
        <taxon>Lactobacillaceae</taxon>
        <taxon>Lactobacillus</taxon>
    </lineage>
</organism>
<reference evidence="2 4" key="2">
    <citation type="submission" date="2022-01" db="EMBL/GenBank/DDBJ databases">
        <title>VMRC isolate genome collection.</title>
        <authorList>
            <person name="France M."/>
            <person name="Rutt L."/>
            <person name="Humphrys M."/>
            <person name="Ravel J."/>
        </authorList>
    </citation>
    <scope>NUCLEOTIDE SEQUENCE [LARGE SCALE GENOMIC DNA]</scope>
    <source>
        <strain evidence="2 4">C0172B4</strain>
    </source>
</reference>
<gene>
    <name evidence="2" type="ORF">L2772_05540</name>
    <name evidence="3" type="ORF">L2Z99_05345</name>
</gene>